<dbReference type="Pfam" id="PF03992">
    <property type="entry name" value="ABM"/>
    <property type="match status" value="1"/>
</dbReference>
<dbReference type="Proteomes" id="UP000243799">
    <property type="component" value="Unassembled WGS sequence"/>
</dbReference>
<sequence length="97" mass="10599">MALIVAGKVYVAPQERDRFIEGHRELITQGRAHPGCLDLAISPDPVEPGRVNLVEYWESGEALDAWRAIAPAPSTSVRISDVQVLKHEVAKSGPPFD</sequence>
<dbReference type="AlphaFoldDB" id="A0A1I1C1R7"/>
<dbReference type="InterPro" id="IPR011008">
    <property type="entry name" value="Dimeric_a/b-barrel"/>
</dbReference>
<dbReference type="Gene3D" id="3.30.70.100">
    <property type="match status" value="1"/>
</dbReference>
<dbReference type="InterPro" id="IPR007138">
    <property type="entry name" value="ABM_dom"/>
</dbReference>
<evidence type="ECO:0000259" key="1">
    <source>
        <dbReference type="PROSITE" id="PS51725"/>
    </source>
</evidence>
<proteinExistence type="predicted"/>
<dbReference type="STRING" id="490629.SAMN05216266_11833"/>
<keyword evidence="3" id="KW-1185">Reference proteome</keyword>
<dbReference type="OrthoDB" id="287932at2"/>
<accession>A0A1I1C1R7</accession>
<protein>
    <submittedName>
        <fullName evidence="2">Antibiotic biosynthesis monooxygenase</fullName>
    </submittedName>
</protein>
<feature type="domain" description="ABM" evidence="1">
    <location>
        <begin position="3"/>
        <end position="97"/>
    </location>
</feature>
<gene>
    <name evidence="2" type="ORF">SAMN05216266_11833</name>
</gene>
<dbReference type="EMBL" id="FOKG01000018">
    <property type="protein sequence ID" value="SFB54503.1"/>
    <property type="molecule type" value="Genomic_DNA"/>
</dbReference>
<keyword evidence="2" id="KW-0560">Oxidoreductase</keyword>
<dbReference type="GO" id="GO:0004497">
    <property type="term" value="F:monooxygenase activity"/>
    <property type="evidence" value="ECO:0007669"/>
    <property type="project" value="UniProtKB-KW"/>
</dbReference>
<evidence type="ECO:0000313" key="2">
    <source>
        <dbReference type="EMBL" id="SFB54503.1"/>
    </source>
</evidence>
<name>A0A1I1C1R7_9PSEU</name>
<keyword evidence="2" id="KW-0503">Monooxygenase</keyword>
<dbReference type="PROSITE" id="PS51725">
    <property type="entry name" value="ABM"/>
    <property type="match status" value="1"/>
</dbReference>
<reference evidence="3" key="1">
    <citation type="submission" date="2016-10" db="EMBL/GenBank/DDBJ databases">
        <authorList>
            <person name="Varghese N."/>
            <person name="Submissions S."/>
        </authorList>
    </citation>
    <scope>NUCLEOTIDE SEQUENCE [LARGE SCALE GENOMIC DNA]</scope>
    <source>
        <strain evidence="3">CGMCC 4.3568</strain>
    </source>
</reference>
<dbReference type="SUPFAM" id="SSF54909">
    <property type="entry name" value="Dimeric alpha+beta barrel"/>
    <property type="match status" value="1"/>
</dbReference>
<dbReference type="RefSeq" id="WP_091676191.1">
    <property type="nucleotide sequence ID" value="NZ_FOKG01000018.1"/>
</dbReference>
<evidence type="ECO:0000313" key="3">
    <source>
        <dbReference type="Proteomes" id="UP000243799"/>
    </source>
</evidence>
<organism evidence="2 3">
    <name type="scientific">Amycolatopsis marina</name>
    <dbReference type="NCBI Taxonomy" id="490629"/>
    <lineage>
        <taxon>Bacteria</taxon>
        <taxon>Bacillati</taxon>
        <taxon>Actinomycetota</taxon>
        <taxon>Actinomycetes</taxon>
        <taxon>Pseudonocardiales</taxon>
        <taxon>Pseudonocardiaceae</taxon>
        <taxon>Amycolatopsis</taxon>
    </lineage>
</organism>